<evidence type="ECO:0000256" key="7">
    <source>
        <dbReference type="ARBA" id="ARBA00022692"/>
    </source>
</evidence>
<dbReference type="AlphaFoldDB" id="K6D016"/>
<dbReference type="eggNOG" id="COG0392">
    <property type="taxonomic scope" value="Bacteria"/>
</dbReference>
<dbReference type="EC" id="2.3.2.3" evidence="3 14"/>
<dbReference type="EMBL" id="AJLS01000126">
    <property type="protein sequence ID" value="EKN65812.1"/>
    <property type="molecule type" value="Genomic_DNA"/>
</dbReference>
<protein>
    <recommendedName>
        <fullName evidence="4 14">Phosphatidylglycerol lysyltransferase</fullName>
        <ecNumber evidence="3 14">2.3.2.3</ecNumber>
    </recommendedName>
    <alternativeName>
        <fullName evidence="12 14">Lysylphosphatidylglycerol synthase</fullName>
    </alternativeName>
</protein>
<keyword evidence="7 14" id="KW-0812">Transmembrane</keyword>
<evidence type="ECO:0000256" key="2">
    <source>
        <dbReference type="ARBA" id="ARBA00008627"/>
    </source>
</evidence>
<dbReference type="eggNOG" id="COG2898">
    <property type="taxonomic scope" value="Bacteria"/>
</dbReference>
<evidence type="ECO:0000256" key="12">
    <source>
        <dbReference type="ARBA" id="ARBA00031899"/>
    </source>
</evidence>
<evidence type="ECO:0000259" key="15">
    <source>
        <dbReference type="Pfam" id="PF09924"/>
    </source>
</evidence>
<feature type="transmembrane region" description="Helical" evidence="14">
    <location>
        <begin position="486"/>
        <end position="507"/>
    </location>
</feature>
<dbReference type="InterPro" id="IPR051211">
    <property type="entry name" value="PG_lysyltransferase"/>
</dbReference>
<name>K6D016_9BACI</name>
<accession>K6D016</accession>
<evidence type="ECO:0000256" key="14">
    <source>
        <dbReference type="RuleBase" id="RU363042"/>
    </source>
</evidence>
<comment type="similarity">
    <text evidence="2 14">Belongs to the LPG synthase family.</text>
</comment>
<dbReference type="PATRIC" id="fig|1117379.3.peg.3863"/>
<feature type="transmembrane region" description="Helical" evidence="14">
    <location>
        <begin position="322"/>
        <end position="345"/>
    </location>
</feature>
<dbReference type="SUPFAM" id="SSF55729">
    <property type="entry name" value="Acyl-CoA N-acyltransferases (Nat)"/>
    <property type="match status" value="1"/>
</dbReference>
<dbReference type="InterPro" id="IPR016181">
    <property type="entry name" value="Acyl_CoA_acyltransferase"/>
</dbReference>
<dbReference type="GO" id="GO:0055091">
    <property type="term" value="P:phospholipid homeostasis"/>
    <property type="evidence" value="ECO:0007669"/>
    <property type="project" value="TreeGrafter"/>
</dbReference>
<feature type="transmembrane region" description="Helical" evidence="14">
    <location>
        <begin position="203"/>
        <end position="223"/>
    </location>
</feature>
<organism evidence="16 17">
    <name type="scientific">Neobacillus bataviensis LMG 21833</name>
    <dbReference type="NCBI Taxonomy" id="1117379"/>
    <lineage>
        <taxon>Bacteria</taxon>
        <taxon>Bacillati</taxon>
        <taxon>Bacillota</taxon>
        <taxon>Bacilli</taxon>
        <taxon>Bacillales</taxon>
        <taxon>Bacillaceae</taxon>
        <taxon>Neobacillus</taxon>
    </lineage>
</organism>
<reference evidence="16 17" key="1">
    <citation type="journal article" date="2012" name="Front. Microbiol.">
        <title>Redundancy and modularity in membrane-associated dissimilatory nitrate reduction in Bacillus.</title>
        <authorList>
            <person name="Heylen K."/>
            <person name="Keltjens J."/>
        </authorList>
    </citation>
    <scope>NUCLEOTIDE SEQUENCE [LARGE SCALE GENOMIC DNA]</scope>
    <source>
        <strain evidence="17">LMG 21833T</strain>
    </source>
</reference>
<feature type="transmembrane region" description="Helical" evidence="14">
    <location>
        <begin position="443"/>
        <end position="464"/>
    </location>
</feature>
<evidence type="ECO:0000256" key="3">
    <source>
        <dbReference type="ARBA" id="ARBA00012014"/>
    </source>
</evidence>
<feature type="domain" description="Phosphatidylglycerol lysyltransferase C-terminal" evidence="15">
    <location>
        <begin position="531"/>
        <end position="820"/>
    </location>
</feature>
<feature type="transmembrane region" description="Helical" evidence="14">
    <location>
        <begin position="95"/>
        <end position="114"/>
    </location>
</feature>
<evidence type="ECO:0000256" key="4">
    <source>
        <dbReference type="ARBA" id="ARBA00021546"/>
    </source>
</evidence>
<feature type="transmembrane region" description="Helical" evidence="14">
    <location>
        <begin position="52"/>
        <end position="74"/>
    </location>
</feature>
<feature type="transmembrane region" description="Helical" evidence="14">
    <location>
        <begin position="12"/>
        <end position="32"/>
    </location>
</feature>
<comment type="function">
    <text evidence="14">Catalyzes the transfer of a lysyl group from L-lysyl-tRNA(Lys) to membrane-bound phosphatidylglycerol (PG), which produces lysylphosphatidylglycerol (LPG), a major component of the bacterial membrane with a positive net charge. LPG synthesis contributes to bacterial virulence as it is involved in the resistance mechanism against cationic antimicrobial peptides (CAMP) produces by the host's immune system (defensins, cathelicidins) and by the competing microorganisms.</text>
</comment>
<feature type="transmembrane region" description="Helical" evidence="14">
    <location>
        <begin position="162"/>
        <end position="183"/>
    </location>
</feature>
<evidence type="ECO:0000313" key="17">
    <source>
        <dbReference type="Proteomes" id="UP000006316"/>
    </source>
</evidence>
<evidence type="ECO:0000256" key="11">
    <source>
        <dbReference type="ARBA" id="ARBA00023251"/>
    </source>
</evidence>
<keyword evidence="9 14" id="KW-0443">Lipid metabolism</keyword>
<keyword evidence="11 14" id="KW-0046">Antibiotic resistance</keyword>
<dbReference type="GO" id="GO:0046677">
    <property type="term" value="P:response to antibiotic"/>
    <property type="evidence" value="ECO:0007669"/>
    <property type="project" value="UniProtKB-KW"/>
</dbReference>
<dbReference type="GO" id="GO:0050071">
    <property type="term" value="F:phosphatidylglycerol lysyltransferase activity"/>
    <property type="evidence" value="ECO:0007669"/>
    <property type="project" value="UniProtKB-EC"/>
</dbReference>
<dbReference type="Pfam" id="PF03706">
    <property type="entry name" value="LPG_synthase_TM"/>
    <property type="match status" value="1"/>
</dbReference>
<evidence type="ECO:0000256" key="13">
    <source>
        <dbReference type="ARBA" id="ARBA00047540"/>
    </source>
</evidence>
<feature type="transmembrane region" description="Helical" evidence="14">
    <location>
        <begin position="235"/>
        <end position="262"/>
    </location>
</feature>
<comment type="subcellular location">
    <subcellularLocation>
        <location evidence="1 14">Cell membrane</location>
        <topology evidence="1 14">Multi-pass membrane protein</topology>
    </subcellularLocation>
</comment>
<dbReference type="NCBIfam" id="NF033480">
    <property type="entry name" value="bifunc_MprF"/>
    <property type="match status" value="1"/>
</dbReference>
<dbReference type="Proteomes" id="UP000006316">
    <property type="component" value="Unassembled WGS sequence"/>
</dbReference>
<dbReference type="PANTHER" id="PTHR34697">
    <property type="entry name" value="PHOSPHATIDYLGLYCEROL LYSYLTRANSFERASE"/>
    <property type="match status" value="1"/>
</dbReference>
<dbReference type="RefSeq" id="WP_007086725.1">
    <property type="nucleotide sequence ID" value="NZ_AJLS01000126.1"/>
</dbReference>
<feature type="transmembrane region" description="Helical" evidence="14">
    <location>
        <begin position="282"/>
        <end position="301"/>
    </location>
</feature>
<comment type="caution">
    <text evidence="16">The sequence shown here is derived from an EMBL/GenBank/DDBJ whole genome shotgun (WGS) entry which is preliminary data.</text>
</comment>
<sequence length="842" mass="96925">MGIRKEKIVKGAKFIFPLFLLIFAIIEIRKFTGNLNGQLLKNEINQLNTWSLLLILVVTFAAVLPMLLYDVILVRVLKLNVSKRELLEQSFIANSFSNLIGFGGLIGAMLRTYFFHKLEQDKRKLLGVIASVSLYYLTGISILTWIVTIRYRHFPLFVETKWLYFAVVVVGLYLPVFLIIHMIKSKKDNQTLITTYVTIKLVIVSVIEWFAVFIAIFILSRILGISITFENLFPVYIVAACAGIISMIPGGLGSFDLVFIWGMQDLHVPEEKFLVLLLLYRIGYYFIPFLVSLVFFIKLYWQRWNQSWNYLPKAIIQGLSHAILTMLVFLSGLILLLSASVPGIMSRLKIAQELLSFPIINVSHQLSVATGFLLLGLSRGIEYSVKRTYDLTMLALILAALFSIFKGIDYEEAIFLIIVALLLRMSKGQFYRESYVLTWGKTIFDITVILVITSMYILIGYLNLPKAKLTIPTKFLPYVIVDYRDLFMSAGIGLVIALLILFSGYLISLPKKWKFEKSIGHEEEITNHLTKYKGKVLSHLIFLHDKYIFWNSQKNVLIPFQKYADKLVILGDPVGEKKELSNAIEEFQEIADLYGYTPVFYQVSDDMLPYLHGHGFAFFKLGEEAFVDLKTFTLSGNKMKGLRALKNKFSREQFHFELVNPPFSIELLEELKGISNEWLQGRKEKGFSLGFFDEHYLNKAPIAIISDENKRILGFMSIMHVYDEHQTISVDLMRVRPDAPSGTIDFLFLSLIDWAKRHGYDRFNMGMAPLANVGLSRFSFLSEKIAAQIFLHGHFIYHFQGLRKFKQKYTNIWEPKYLAYRRKSSLPFIMTQITLLISKKRT</sequence>
<evidence type="ECO:0000256" key="1">
    <source>
        <dbReference type="ARBA" id="ARBA00004651"/>
    </source>
</evidence>
<feature type="transmembrane region" description="Helical" evidence="14">
    <location>
        <begin position="126"/>
        <end position="150"/>
    </location>
</feature>
<feature type="transmembrane region" description="Helical" evidence="14">
    <location>
        <begin position="389"/>
        <end position="408"/>
    </location>
</feature>
<evidence type="ECO:0000256" key="5">
    <source>
        <dbReference type="ARBA" id="ARBA00022475"/>
    </source>
</evidence>
<dbReference type="STRING" id="1117379.BABA_18657"/>
<feature type="transmembrane region" description="Helical" evidence="14">
    <location>
        <begin position="357"/>
        <end position="377"/>
    </location>
</feature>
<evidence type="ECO:0000256" key="10">
    <source>
        <dbReference type="ARBA" id="ARBA00023136"/>
    </source>
</evidence>
<evidence type="ECO:0000313" key="16">
    <source>
        <dbReference type="EMBL" id="EKN65812.1"/>
    </source>
</evidence>
<dbReference type="GO" id="GO:0006629">
    <property type="term" value="P:lipid metabolic process"/>
    <property type="evidence" value="ECO:0007669"/>
    <property type="project" value="UniProtKB-KW"/>
</dbReference>
<dbReference type="PANTHER" id="PTHR34697:SF2">
    <property type="entry name" value="PHOSPHATIDYLGLYCEROL LYSYLTRANSFERASE"/>
    <property type="match status" value="1"/>
</dbReference>
<dbReference type="GO" id="GO:0005886">
    <property type="term" value="C:plasma membrane"/>
    <property type="evidence" value="ECO:0007669"/>
    <property type="project" value="UniProtKB-SubCell"/>
</dbReference>
<keyword evidence="6 14" id="KW-0808">Transferase</keyword>
<comment type="catalytic activity">
    <reaction evidence="13 14">
        <text>L-lysyl-tRNA(Lys) + a 1,2-diacyl-sn-glycero-3-phospho-(1'-sn-glycerol) = a 1,2-diacyl-sn-glycero-3-phospho-1'-(3'-O-L-lysyl)-sn-glycerol + tRNA(Lys)</text>
        <dbReference type="Rhea" id="RHEA:10668"/>
        <dbReference type="Rhea" id="RHEA-COMP:9696"/>
        <dbReference type="Rhea" id="RHEA-COMP:9697"/>
        <dbReference type="ChEBI" id="CHEBI:64716"/>
        <dbReference type="ChEBI" id="CHEBI:75792"/>
        <dbReference type="ChEBI" id="CHEBI:78442"/>
        <dbReference type="ChEBI" id="CHEBI:78529"/>
        <dbReference type="EC" id="2.3.2.3"/>
    </reaction>
</comment>
<gene>
    <name evidence="14" type="primary">mprF</name>
    <name evidence="16" type="ORF">BABA_18657</name>
</gene>
<keyword evidence="10 14" id="KW-0472">Membrane</keyword>
<proteinExistence type="inferred from homology"/>
<keyword evidence="5" id="KW-1003">Cell membrane</keyword>
<evidence type="ECO:0000256" key="6">
    <source>
        <dbReference type="ARBA" id="ARBA00022679"/>
    </source>
</evidence>
<evidence type="ECO:0000256" key="9">
    <source>
        <dbReference type="ARBA" id="ARBA00023098"/>
    </source>
</evidence>
<keyword evidence="8 14" id="KW-1133">Transmembrane helix</keyword>
<evidence type="ECO:0000256" key="8">
    <source>
        <dbReference type="ARBA" id="ARBA00022989"/>
    </source>
</evidence>
<keyword evidence="17" id="KW-1185">Reference proteome</keyword>
<dbReference type="InterPro" id="IPR022791">
    <property type="entry name" value="L-PG_synthase/AglD"/>
</dbReference>
<dbReference type="Pfam" id="PF09924">
    <property type="entry name" value="LPG_synthase_C"/>
    <property type="match status" value="1"/>
</dbReference>
<dbReference type="InterPro" id="IPR024320">
    <property type="entry name" value="LPG_synthase_C"/>
</dbReference>